<dbReference type="AlphaFoldDB" id="A0A1Q8E6F3"/>
<organism evidence="2 3">
    <name type="scientific">Streptococcus cuniculi</name>
    <dbReference type="NCBI Taxonomy" id="1432788"/>
    <lineage>
        <taxon>Bacteria</taxon>
        <taxon>Bacillati</taxon>
        <taxon>Bacillota</taxon>
        <taxon>Bacilli</taxon>
        <taxon>Lactobacillales</taxon>
        <taxon>Streptococcaceae</taxon>
        <taxon>Streptococcus</taxon>
    </lineage>
</organism>
<dbReference type="CDD" id="cd21807">
    <property type="entry name" value="ABC-2_lan_permease_MutE_EpiE-like"/>
    <property type="match status" value="1"/>
</dbReference>
<keyword evidence="1" id="KW-0812">Transmembrane</keyword>
<feature type="transmembrane region" description="Helical" evidence="1">
    <location>
        <begin position="154"/>
        <end position="173"/>
    </location>
</feature>
<keyword evidence="3" id="KW-1185">Reference proteome</keyword>
<comment type="caution">
    <text evidence="2">The sequence shown here is derived from an EMBL/GenBank/DDBJ whole genome shotgun (WGS) entry which is preliminary data.</text>
</comment>
<keyword evidence="1" id="KW-0472">Membrane</keyword>
<evidence type="ECO:0008006" key="4">
    <source>
        <dbReference type="Google" id="ProtNLM"/>
    </source>
</evidence>
<sequence length="244" mass="27891">MKAILQSEYLKLKGAGQKKLALLLPFLTLAIAFLIGSPDILESFTMYWWEALFLFVLIGLLCLYDHQAEKQAGRFQNVLVGTLTANIYFVKWLLVVYQLVIASGFVLLFLYLVSLLFPTMLLHWLTNVMTLFLVLLTVLWNIPFLYSCFERFNAYLVLVVNSFLCFLVAPFIAQTNWWYLFPYTYHYKVMAILLHIKPSGDTMAPAASIDILSLLMAILLSLALASLGAVIWMRKEQTDGHLTQ</sequence>
<proteinExistence type="predicted"/>
<feature type="transmembrane region" description="Helical" evidence="1">
    <location>
        <begin position="121"/>
        <end position="142"/>
    </location>
</feature>
<dbReference type="RefSeq" id="WP_075105353.1">
    <property type="nucleotide sequence ID" value="NZ_MSJM01000007.1"/>
</dbReference>
<dbReference type="InterPro" id="IPR021205">
    <property type="entry name" value="Lanti_perm_SpaE/MutE/EpiE-like"/>
</dbReference>
<feature type="transmembrane region" description="Helical" evidence="1">
    <location>
        <begin position="20"/>
        <end position="41"/>
    </location>
</feature>
<gene>
    <name evidence="2" type="ORF">BU202_08500</name>
</gene>
<feature type="transmembrane region" description="Helical" evidence="1">
    <location>
        <begin position="92"/>
        <end position="115"/>
    </location>
</feature>
<evidence type="ECO:0000256" key="1">
    <source>
        <dbReference type="SAM" id="Phobius"/>
    </source>
</evidence>
<dbReference type="OrthoDB" id="2219753at2"/>
<protein>
    <recommendedName>
        <fullName evidence="4">Lantibiotic ABC transporter permease</fullName>
    </recommendedName>
</protein>
<accession>A0A1Q8E6F3</accession>
<feature type="transmembrane region" description="Helical" evidence="1">
    <location>
        <begin position="47"/>
        <end position="64"/>
    </location>
</feature>
<evidence type="ECO:0000313" key="2">
    <source>
        <dbReference type="EMBL" id="OLF47354.1"/>
    </source>
</evidence>
<evidence type="ECO:0000313" key="3">
    <source>
        <dbReference type="Proteomes" id="UP000186890"/>
    </source>
</evidence>
<name>A0A1Q8E6F3_9STRE</name>
<keyword evidence="1" id="KW-1133">Transmembrane helix</keyword>
<dbReference type="Proteomes" id="UP000186890">
    <property type="component" value="Unassembled WGS sequence"/>
</dbReference>
<reference evidence="3" key="1">
    <citation type="submission" date="2016-12" db="EMBL/GenBank/DDBJ databases">
        <authorList>
            <person name="Gulvik C.A."/>
        </authorList>
    </citation>
    <scope>NUCLEOTIDE SEQUENCE [LARGE SCALE GENOMIC DNA]</scope>
    <source>
        <strain evidence="3">NED12-00049-6B</strain>
    </source>
</reference>
<feature type="transmembrane region" description="Helical" evidence="1">
    <location>
        <begin position="211"/>
        <end position="232"/>
    </location>
</feature>
<dbReference type="EMBL" id="MSJM01000007">
    <property type="protein sequence ID" value="OLF47354.1"/>
    <property type="molecule type" value="Genomic_DNA"/>
</dbReference>